<comment type="subunit">
    <text evidence="5">Homodimer or homotetramer.</text>
</comment>
<evidence type="ECO:0000313" key="8">
    <source>
        <dbReference type="EMBL" id="QDT60708.1"/>
    </source>
</evidence>
<protein>
    <recommendedName>
        <fullName evidence="5">Polyamine aminopropyltransferase</fullName>
    </recommendedName>
    <alternativeName>
        <fullName evidence="5">Putrescine aminopropyltransferase</fullName>
        <shortName evidence="5">PAPT</shortName>
    </alternativeName>
    <alternativeName>
        <fullName evidence="5">Spermidine synthase</fullName>
        <shortName evidence="5">SPDS</shortName>
        <shortName evidence="5">SPDSY</shortName>
        <ecNumber evidence="5">2.5.1.16</ecNumber>
    </alternativeName>
</protein>
<dbReference type="CDD" id="cd02440">
    <property type="entry name" value="AdoMet_MTases"/>
    <property type="match status" value="1"/>
</dbReference>
<comment type="catalytic activity">
    <reaction evidence="5">
        <text>S-adenosyl 3-(methylsulfanyl)propylamine + putrescine = S-methyl-5'-thioadenosine + spermidine + H(+)</text>
        <dbReference type="Rhea" id="RHEA:12721"/>
        <dbReference type="ChEBI" id="CHEBI:15378"/>
        <dbReference type="ChEBI" id="CHEBI:17509"/>
        <dbReference type="ChEBI" id="CHEBI:57443"/>
        <dbReference type="ChEBI" id="CHEBI:57834"/>
        <dbReference type="ChEBI" id="CHEBI:326268"/>
        <dbReference type="EC" id="2.5.1.16"/>
    </reaction>
</comment>
<accession>A0A517SX45</accession>
<dbReference type="GO" id="GO:0005886">
    <property type="term" value="C:plasma membrane"/>
    <property type="evidence" value="ECO:0007669"/>
    <property type="project" value="UniProtKB-SubCell"/>
</dbReference>
<feature type="transmembrane region" description="Helical" evidence="5">
    <location>
        <begin position="72"/>
        <end position="94"/>
    </location>
</feature>
<evidence type="ECO:0000256" key="3">
    <source>
        <dbReference type="ARBA" id="ARBA00023066"/>
    </source>
</evidence>
<evidence type="ECO:0000256" key="1">
    <source>
        <dbReference type="ARBA" id="ARBA00007867"/>
    </source>
</evidence>
<dbReference type="Proteomes" id="UP000315003">
    <property type="component" value="Chromosome"/>
</dbReference>
<comment type="subcellular location">
    <subcellularLocation>
        <location evidence="5">Cell membrane</location>
        <topology evidence="5">Multi-pass membrane protein</topology>
    </subcellularLocation>
</comment>
<evidence type="ECO:0000256" key="6">
    <source>
        <dbReference type="PROSITE-ProRule" id="PRU00354"/>
    </source>
</evidence>
<keyword evidence="5" id="KW-0812">Transmembrane</keyword>
<dbReference type="Gene3D" id="3.40.50.150">
    <property type="entry name" value="Vaccinia Virus protein VP39"/>
    <property type="match status" value="1"/>
</dbReference>
<keyword evidence="5" id="KW-1003">Cell membrane</keyword>
<evidence type="ECO:0000259" key="7">
    <source>
        <dbReference type="PROSITE" id="PS51006"/>
    </source>
</evidence>
<dbReference type="PROSITE" id="PS51006">
    <property type="entry name" value="PABS_2"/>
    <property type="match status" value="1"/>
</dbReference>
<feature type="binding site" evidence="5">
    <location>
        <position position="241"/>
    </location>
    <ligand>
        <name>S-methyl-5'-thioadenosine</name>
        <dbReference type="ChEBI" id="CHEBI:17509"/>
    </ligand>
</feature>
<dbReference type="FunFam" id="3.40.50.150:FF:000088">
    <property type="entry name" value="Polyamine aminopropyltransferase"/>
    <property type="match status" value="1"/>
</dbReference>
<dbReference type="InterPro" id="IPR030374">
    <property type="entry name" value="PABS"/>
</dbReference>
<comment type="pathway">
    <text evidence="5">Amine and polyamine biosynthesis; spermidine biosynthesis; spermidine from putrescine: step 1/1.</text>
</comment>
<dbReference type="NCBIfam" id="NF002956">
    <property type="entry name" value="PRK03612.1"/>
    <property type="match status" value="1"/>
</dbReference>
<dbReference type="OrthoDB" id="9793120at2"/>
<feature type="transmembrane region" description="Helical" evidence="5">
    <location>
        <begin position="202"/>
        <end position="222"/>
    </location>
</feature>
<gene>
    <name evidence="5 8" type="primary">speE</name>
    <name evidence="8" type="ORF">SV7mr_32340</name>
</gene>
<keyword evidence="2 5" id="KW-0808">Transferase</keyword>
<feature type="domain" description="PABS" evidence="7">
    <location>
        <begin position="211"/>
        <end position="446"/>
    </location>
</feature>
<sequence length="510" mass="56890">MINRAPNYLLYLNVLVIATCGLIYELLAGTLASYLLGDSVTQFSLVIGVYLSALGIGSWLSRYVDTGVARTFIEIEIAIALVGGLSAPILFIAFAQIAWFRILLFGMVLLIGILVGLELPLLMRILKENLDFRELVARVLTFDYIGALMASLLFPILLVPHLGLVRTSLLFGLLNAAVGIWGTSLLRPLLSQRSVTGLRTRGFIVVGILVVGFIKADSLTSLSEEVILQKPIVFTQHSPFQRIVVTKDKENFQLYLNGNLQFNSRDEYRYHEALVHPAISSRDQVHDVLVLGGGDGLAVREVLRYPSVKTVTLVDLDPAMTSLAEKFPPLKELNQDSLNDERVTVINQDAFVWATEQQKTFDVAIIDFPDPSSYSVGKLYTTRFFQMLQKVLNDDAVITVQCTSPLVAPQSYWCILNTLSASGFLVQPYQTSVPTFGVWGFAYARYTGTDVSDTRPWQSRRALPDGLRYLDQSTMQTLFQMPADIAPVDVKINRLNDQVLVRYYEQEWGS</sequence>
<feature type="binding site" evidence="5">
    <location>
        <position position="315"/>
    </location>
    <ligand>
        <name>S-methyl-5'-thioadenosine</name>
        <dbReference type="ChEBI" id="CHEBI:17509"/>
    </ligand>
</feature>
<dbReference type="EC" id="2.5.1.16" evidence="5"/>
<dbReference type="PANTHER" id="PTHR43317:SF1">
    <property type="entry name" value="THERMOSPERMINE SYNTHASE ACAULIS5"/>
    <property type="match status" value="1"/>
</dbReference>
<feature type="transmembrane region" description="Helical" evidence="5">
    <location>
        <begin position="42"/>
        <end position="60"/>
    </location>
</feature>
<keyword evidence="5" id="KW-1133">Transmembrane helix</keyword>
<keyword evidence="9" id="KW-1185">Reference proteome</keyword>
<dbReference type="InterPro" id="IPR029063">
    <property type="entry name" value="SAM-dependent_MTases_sf"/>
</dbReference>
<feature type="transmembrane region" description="Helical" evidence="5">
    <location>
        <begin position="169"/>
        <end position="190"/>
    </location>
</feature>
<evidence type="ECO:0000313" key="9">
    <source>
        <dbReference type="Proteomes" id="UP000315003"/>
    </source>
</evidence>
<dbReference type="UniPathway" id="UPA00248">
    <property type="reaction ID" value="UER00314"/>
</dbReference>
<keyword evidence="3 5" id="KW-0745">Spermidine biosynthesis</keyword>
<dbReference type="InterPro" id="IPR030373">
    <property type="entry name" value="PABS_CS"/>
</dbReference>
<dbReference type="PROSITE" id="PS01330">
    <property type="entry name" value="PABS_1"/>
    <property type="match status" value="1"/>
</dbReference>
<name>A0A517SX45_9BACT</name>
<evidence type="ECO:0000256" key="5">
    <source>
        <dbReference type="HAMAP-Rule" id="MF_00198"/>
    </source>
</evidence>
<dbReference type="Pfam" id="PF01564">
    <property type="entry name" value="Spermine_synth"/>
    <property type="match status" value="1"/>
</dbReference>
<keyword evidence="4 5" id="KW-0620">Polyamine biosynthesis</keyword>
<evidence type="ECO:0000256" key="4">
    <source>
        <dbReference type="ARBA" id="ARBA00023115"/>
    </source>
</evidence>
<comment type="caution">
    <text evidence="5">Lacks conserved residue(s) required for the propagation of feature annotation.</text>
</comment>
<dbReference type="HAMAP" id="MF_00198">
    <property type="entry name" value="Spermidine_synth"/>
    <property type="match status" value="1"/>
</dbReference>
<feature type="active site" description="Proton acceptor" evidence="5 6">
    <location>
        <position position="367"/>
    </location>
</feature>
<proteinExistence type="inferred from homology"/>
<dbReference type="GO" id="GO:0008295">
    <property type="term" value="P:spermidine biosynthetic process"/>
    <property type="evidence" value="ECO:0007669"/>
    <property type="project" value="UniProtKB-UniRule"/>
</dbReference>
<reference evidence="8 9" key="1">
    <citation type="submission" date="2019-02" db="EMBL/GenBank/DDBJ databases">
        <title>Deep-cultivation of Planctomycetes and their phenomic and genomic characterization uncovers novel biology.</title>
        <authorList>
            <person name="Wiegand S."/>
            <person name="Jogler M."/>
            <person name="Boedeker C."/>
            <person name="Pinto D."/>
            <person name="Vollmers J."/>
            <person name="Rivas-Marin E."/>
            <person name="Kohn T."/>
            <person name="Peeters S.H."/>
            <person name="Heuer A."/>
            <person name="Rast P."/>
            <person name="Oberbeckmann S."/>
            <person name="Bunk B."/>
            <person name="Jeske O."/>
            <person name="Meyerdierks A."/>
            <person name="Storesund J.E."/>
            <person name="Kallscheuer N."/>
            <person name="Luecker S."/>
            <person name="Lage O.M."/>
            <person name="Pohl T."/>
            <person name="Merkel B.J."/>
            <person name="Hornburger P."/>
            <person name="Mueller R.-W."/>
            <person name="Bruemmer F."/>
            <person name="Labrenz M."/>
            <person name="Spormann A.M."/>
            <person name="Op den Camp H."/>
            <person name="Overmann J."/>
            <person name="Amann R."/>
            <person name="Jetten M.S.M."/>
            <person name="Mascher T."/>
            <person name="Medema M.H."/>
            <person name="Devos D.P."/>
            <person name="Kaster A.-K."/>
            <person name="Ovreas L."/>
            <person name="Rohde M."/>
            <person name="Galperin M.Y."/>
            <person name="Jogler C."/>
        </authorList>
    </citation>
    <scope>NUCLEOTIDE SEQUENCE [LARGE SCALE GENOMIC DNA]</scope>
    <source>
        <strain evidence="8 9">SV_7m_r</strain>
    </source>
</reference>
<comment type="function">
    <text evidence="5">Catalyzes the irreversible transfer of a propylamine group from the amino donor S-adenosylmethioninamine (decarboxy-AdoMet) to putrescine (1,4-diaminobutane) to yield spermidine.</text>
</comment>
<evidence type="ECO:0000256" key="2">
    <source>
        <dbReference type="ARBA" id="ARBA00022679"/>
    </source>
</evidence>
<feature type="binding site" evidence="5">
    <location>
        <position position="271"/>
    </location>
    <ligand>
        <name>spermidine</name>
        <dbReference type="ChEBI" id="CHEBI:57834"/>
    </ligand>
</feature>
<feature type="transmembrane region" description="Helical" evidence="5">
    <location>
        <begin position="100"/>
        <end position="123"/>
    </location>
</feature>
<comment type="similarity">
    <text evidence="1 5">Belongs to the spermidine/spermine synthase family.</text>
</comment>
<dbReference type="SUPFAM" id="SSF53335">
    <property type="entry name" value="S-adenosyl-L-methionine-dependent methyltransferases"/>
    <property type="match status" value="1"/>
</dbReference>
<organism evidence="8 9">
    <name type="scientific">Stieleria bergensis</name>
    <dbReference type="NCBI Taxonomy" id="2528025"/>
    <lineage>
        <taxon>Bacteria</taxon>
        <taxon>Pseudomonadati</taxon>
        <taxon>Planctomycetota</taxon>
        <taxon>Planctomycetia</taxon>
        <taxon>Pirellulales</taxon>
        <taxon>Pirellulaceae</taxon>
        <taxon>Stieleria</taxon>
    </lineage>
</organism>
<dbReference type="PANTHER" id="PTHR43317">
    <property type="entry name" value="THERMOSPERMINE SYNTHASE ACAULIS5"/>
    <property type="match status" value="1"/>
</dbReference>
<feature type="binding site" evidence="5">
    <location>
        <position position="295"/>
    </location>
    <ligand>
        <name>spermidine</name>
        <dbReference type="ChEBI" id="CHEBI:57834"/>
    </ligand>
</feature>
<dbReference type="AlphaFoldDB" id="A0A517SX45"/>
<dbReference type="GO" id="GO:0010487">
    <property type="term" value="F:thermospermine synthase activity"/>
    <property type="evidence" value="ECO:0007669"/>
    <property type="project" value="UniProtKB-ARBA"/>
</dbReference>
<feature type="binding site" evidence="5">
    <location>
        <begin position="349"/>
        <end position="350"/>
    </location>
    <ligand>
        <name>S-methyl-5'-thioadenosine</name>
        <dbReference type="ChEBI" id="CHEBI:17509"/>
    </ligand>
</feature>
<feature type="transmembrane region" description="Helical" evidence="5">
    <location>
        <begin position="135"/>
        <end position="157"/>
    </location>
</feature>
<dbReference type="EMBL" id="CP036272">
    <property type="protein sequence ID" value="QDT60708.1"/>
    <property type="molecule type" value="Genomic_DNA"/>
</dbReference>
<feature type="transmembrane region" description="Helical" evidence="5">
    <location>
        <begin position="12"/>
        <end position="36"/>
    </location>
</feature>
<keyword evidence="5" id="KW-0472">Membrane</keyword>
<dbReference type="RefSeq" id="WP_145273807.1">
    <property type="nucleotide sequence ID" value="NZ_CP036272.1"/>
</dbReference>
<dbReference type="GO" id="GO:0004766">
    <property type="term" value="F:spermidine synthase activity"/>
    <property type="evidence" value="ECO:0007669"/>
    <property type="project" value="UniProtKB-UniRule"/>
</dbReference>
<dbReference type="InterPro" id="IPR001045">
    <property type="entry name" value="Spermi_synthase"/>
</dbReference>